<reference evidence="2 3" key="1">
    <citation type="submission" date="2024-04" db="EMBL/GenBank/DDBJ databases">
        <title>Tritrichomonas musculus Genome.</title>
        <authorList>
            <person name="Alves-Ferreira E."/>
            <person name="Grigg M."/>
            <person name="Lorenzi H."/>
            <person name="Galac M."/>
        </authorList>
    </citation>
    <scope>NUCLEOTIDE SEQUENCE [LARGE SCALE GENOMIC DNA]</scope>
    <source>
        <strain evidence="2 3">EAF2021</strain>
    </source>
</reference>
<evidence type="ECO:0000259" key="1">
    <source>
        <dbReference type="Pfam" id="PF04015"/>
    </source>
</evidence>
<dbReference type="EMBL" id="JAPFFF010000030">
    <property type="protein sequence ID" value="KAK8845745.1"/>
    <property type="molecule type" value="Genomic_DNA"/>
</dbReference>
<organism evidence="2 3">
    <name type="scientific">Tritrichomonas musculus</name>
    <dbReference type="NCBI Taxonomy" id="1915356"/>
    <lineage>
        <taxon>Eukaryota</taxon>
        <taxon>Metamonada</taxon>
        <taxon>Parabasalia</taxon>
        <taxon>Tritrichomonadida</taxon>
        <taxon>Tritrichomonadidae</taxon>
        <taxon>Tritrichomonas</taxon>
    </lineage>
</organism>
<gene>
    <name evidence="2" type="ORF">M9Y10_020663</name>
</gene>
<feature type="domain" description="DUF362" evidence="1">
    <location>
        <begin position="45"/>
        <end position="261"/>
    </location>
</feature>
<keyword evidence="3" id="KW-1185">Reference proteome</keyword>
<dbReference type="Pfam" id="PF04015">
    <property type="entry name" value="DUF362"/>
    <property type="match status" value="1"/>
</dbReference>
<protein>
    <recommendedName>
        <fullName evidence="1">DUF362 domain-containing protein</fullName>
    </recommendedName>
</protein>
<evidence type="ECO:0000313" key="2">
    <source>
        <dbReference type="EMBL" id="KAK8845745.1"/>
    </source>
</evidence>
<name>A0ABR2HFC1_9EUKA</name>
<dbReference type="Proteomes" id="UP001470230">
    <property type="component" value="Unassembled WGS sequence"/>
</dbReference>
<accession>A0ABR2HFC1</accession>
<dbReference type="Gene3D" id="3.40.50.11440">
    <property type="match status" value="1"/>
</dbReference>
<evidence type="ECO:0000313" key="3">
    <source>
        <dbReference type="Proteomes" id="UP001470230"/>
    </source>
</evidence>
<comment type="caution">
    <text evidence="2">The sequence shown here is derived from an EMBL/GenBank/DDBJ whole genome shotgun (WGS) entry which is preliminary data.</text>
</comment>
<sequence>MLFLLSLLRISFALKPAKVYFSRQITSDAIVRLYNHLNQPLKGNVGVKISTGEKGGNNYLHPELIGDFVHLVNGTIVEANTFYEGARNTSDRHWELIKEHGFPTIARCDILDEEGETAIPVPKYKYMKEFIVGTHTLNYDSYAILSHFKGHPMGGFGGALKNIAIGFGSSRGKGIVHSAGFLEPTDDTVDNCPQDMFLETMAEAVYGFIEKFKKENLVYINVAYNLSVDCDCASNPTPAEMANIGIFASLDPVAVDQACVDAVYASPDPGKASLIEEMERKIGVHILEEGERLGFGTRNYEVYDIDMD</sequence>
<dbReference type="InterPro" id="IPR007160">
    <property type="entry name" value="DUF362"/>
</dbReference>
<proteinExistence type="predicted"/>